<dbReference type="PANTHER" id="PTHR30290:SF10">
    <property type="entry name" value="PERIPLASMIC OLIGOPEPTIDE-BINDING PROTEIN-RELATED"/>
    <property type="match status" value="1"/>
</dbReference>
<dbReference type="Gene3D" id="3.40.190.10">
    <property type="entry name" value="Periplasmic binding protein-like II"/>
    <property type="match status" value="1"/>
</dbReference>
<dbReference type="Gene3D" id="3.10.105.10">
    <property type="entry name" value="Dipeptide-binding Protein, Domain 3"/>
    <property type="match status" value="1"/>
</dbReference>
<dbReference type="InterPro" id="IPR000914">
    <property type="entry name" value="SBP_5_dom"/>
</dbReference>
<gene>
    <name evidence="8" type="ORF">GHK86_15355</name>
</gene>
<evidence type="ECO:0000256" key="3">
    <source>
        <dbReference type="ARBA" id="ARBA00022448"/>
    </source>
</evidence>
<feature type="signal peptide" evidence="6">
    <location>
        <begin position="1"/>
        <end position="21"/>
    </location>
</feature>
<keyword evidence="4 6" id="KW-0732">Signal</keyword>
<comment type="subcellular location">
    <subcellularLocation>
        <location evidence="1">Cell envelope</location>
    </subcellularLocation>
</comment>
<evidence type="ECO:0000256" key="2">
    <source>
        <dbReference type="ARBA" id="ARBA00005695"/>
    </source>
</evidence>
<dbReference type="CDD" id="cd08506">
    <property type="entry name" value="PBP2_clavulanate_OppA2"/>
    <property type="match status" value="1"/>
</dbReference>
<evidence type="ECO:0000256" key="6">
    <source>
        <dbReference type="SAM" id="SignalP"/>
    </source>
</evidence>
<feature type="compositionally biased region" description="Gly residues" evidence="5">
    <location>
        <begin position="32"/>
        <end position="47"/>
    </location>
</feature>
<reference evidence="8 9" key="1">
    <citation type="submission" date="2019-11" db="EMBL/GenBank/DDBJ databases">
        <title>Acidiferrimicrobium australis gen. nov., sp. nov., an acidophilic and obligately heterotrophic, member of the Actinobacteria that catalyses dissimilatory oxido- reduction of iron isolated from metal-rich acidic water in Chile.</title>
        <authorList>
            <person name="Gonzalez D."/>
            <person name="Huber K."/>
            <person name="Hedrich S."/>
            <person name="Rojas-Villalobos C."/>
            <person name="Quatrini R."/>
            <person name="Dinamarca M.A."/>
            <person name="Schwarz A."/>
            <person name="Canales C."/>
            <person name="Nancucheo I."/>
        </authorList>
    </citation>
    <scope>NUCLEOTIDE SEQUENCE [LARGE SCALE GENOMIC DNA]</scope>
    <source>
        <strain evidence="8 9">USS-CCA1</strain>
    </source>
</reference>
<name>A0ABW9QXV4_9ACTN</name>
<organism evidence="8 9">
    <name type="scientific">Acidiferrimicrobium australe</name>
    <dbReference type="NCBI Taxonomy" id="2664430"/>
    <lineage>
        <taxon>Bacteria</taxon>
        <taxon>Bacillati</taxon>
        <taxon>Actinomycetota</taxon>
        <taxon>Acidimicrobiia</taxon>
        <taxon>Acidimicrobiales</taxon>
        <taxon>Acidimicrobiaceae</taxon>
        <taxon>Acidiferrimicrobium</taxon>
    </lineage>
</organism>
<protein>
    <submittedName>
        <fullName evidence="8">ABC transporter substrate-binding protein</fullName>
    </submittedName>
</protein>
<dbReference type="Pfam" id="PF00496">
    <property type="entry name" value="SBP_bac_5"/>
    <property type="match status" value="1"/>
</dbReference>
<evidence type="ECO:0000259" key="7">
    <source>
        <dbReference type="Pfam" id="PF00496"/>
    </source>
</evidence>
<evidence type="ECO:0000313" key="9">
    <source>
        <dbReference type="Proteomes" id="UP000437736"/>
    </source>
</evidence>
<dbReference type="InterPro" id="IPR039424">
    <property type="entry name" value="SBP_5"/>
</dbReference>
<keyword evidence="9" id="KW-1185">Reference proteome</keyword>
<evidence type="ECO:0000256" key="4">
    <source>
        <dbReference type="ARBA" id="ARBA00022729"/>
    </source>
</evidence>
<sequence length="511" mass="54457">MSARRWRLGAAGACLASLLFAACGSGVNSGGSAGSTGSTGTGGGSSGSSGQSAATTAYQPQHAGGTLRLLWSGAGGTLDPQVNYTLEYWQLYQATYDGLLAFQKTTGQASFNVVPDLATSMPTVTNGGKTYTFTLRKGIKFSNGQPVTLTDVVDSFTRLFKVANPNAGTWYNVIVGANACLKTPATCTLKGGVVTNAATNQVTFNLTQPDPDFEDQLAVPFGSILPASAPTKPGGSNTPIPGTGPYYFASYNPNTQLVMKRNPYFKVWSVAAEPQGYPNEIVTTFGQTVENEVTAVENGQADWMGDPPPPDRLTELSTKYAKQVHVNTLTADWYVAFNTRLAPFNNLKARQAFNWAVNRTATVKLFGGPELGVPACTILPPGFPGYTPFCFYTKPAGSTWKGPDLSLAKKLVQESGTAGMKVALVAQNDTVDYNEGQYLVSVLNAIGYKATLKPLSQNIQFTYIQNTNNHVQISLSQWYQDYPQASDFLQVLLSCANFHPGSDSSINIAGY</sequence>
<proteinExistence type="inferred from homology"/>
<feature type="domain" description="Solute-binding protein family 5" evidence="7">
    <location>
        <begin position="112"/>
        <end position="498"/>
    </location>
</feature>
<dbReference type="PROSITE" id="PS51257">
    <property type="entry name" value="PROKAR_LIPOPROTEIN"/>
    <property type="match status" value="1"/>
</dbReference>
<feature type="non-terminal residue" evidence="8">
    <location>
        <position position="511"/>
    </location>
</feature>
<feature type="region of interest" description="Disordered" evidence="5">
    <location>
        <begin position="32"/>
        <end position="57"/>
    </location>
</feature>
<accession>A0ABW9QXV4</accession>
<feature type="chain" id="PRO_5046363762" evidence="6">
    <location>
        <begin position="22"/>
        <end position="511"/>
    </location>
</feature>
<dbReference type="InterPro" id="IPR030678">
    <property type="entry name" value="Peptide/Ni-bd"/>
</dbReference>
<dbReference type="SUPFAM" id="SSF53850">
    <property type="entry name" value="Periplasmic binding protein-like II"/>
    <property type="match status" value="1"/>
</dbReference>
<evidence type="ECO:0000256" key="1">
    <source>
        <dbReference type="ARBA" id="ARBA00004196"/>
    </source>
</evidence>
<evidence type="ECO:0000256" key="5">
    <source>
        <dbReference type="SAM" id="MobiDB-lite"/>
    </source>
</evidence>
<dbReference type="Proteomes" id="UP000437736">
    <property type="component" value="Unassembled WGS sequence"/>
</dbReference>
<feature type="compositionally biased region" description="Low complexity" evidence="5">
    <location>
        <begin position="48"/>
        <end position="57"/>
    </location>
</feature>
<keyword evidence="3" id="KW-0813">Transport</keyword>
<comment type="caution">
    <text evidence="8">The sequence shown here is derived from an EMBL/GenBank/DDBJ whole genome shotgun (WGS) entry which is preliminary data.</text>
</comment>
<evidence type="ECO:0000313" key="8">
    <source>
        <dbReference type="EMBL" id="MST34092.1"/>
    </source>
</evidence>
<dbReference type="EMBL" id="WJHE01000848">
    <property type="protein sequence ID" value="MST34092.1"/>
    <property type="molecule type" value="Genomic_DNA"/>
</dbReference>
<dbReference type="PANTHER" id="PTHR30290">
    <property type="entry name" value="PERIPLASMIC BINDING COMPONENT OF ABC TRANSPORTER"/>
    <property type="match status" value="1"/>
</dbReference>
<dbReference type="PIRSF" id="PIRSF002741">
    <property type="entry name" value="MppA"/>
    <property type="match status" value="1"/>
</dbReference>
<comment type="similarity">
    <text evidence="2">Belongs to the bacterial solute-binding protein 5 family.</text>
</comment>